<sequence>MTRKHTRCSFLVSTTDGVFILDNLCSQVRPREIAQVERLLLHHLLRVGLLQDGALDGGAVAALIAGETVSGSDVGTMALADAVAGQQTRYSVAFGMAERYSGWATGPRRRVWIRDFAAAAIDWELRIGNFLQCARKARLFQRLGRNRRVDMSDQKSYVALMKLACQNNFSTSSSKSGGNKT</sequence>
<gene>
    <name evidence="1" type="ORF">STAS_26542</name>
</gene>
<dbReference type="EMBL" id="BKCP01008515">
    <property type="protein sequence ID" value="GER49306.1"/>
    <property type="molecule type" value="Genomic_DNA"/>
</dbReference>
<reference evidence="2" key="1">
    <citation type="journal article" date="2019" name="Curr. Biol.">
        <title>Genome Sequence of Striga asiatica Provides Insight into the Evolution of Plant Parasitism.</title>
        <authorList>
            <person name="Yoshida S."/>
            <person name="Kim S."/>
            <person name="Wafula E.K."/>
            <person name="Tanskanen J."/>
            <person name="Kim Y.M."/>
            <person name="Honaas L."/>
            <person name="Yang Z."/>
            <person name="Spallek T."/>
            <person name="Conn C.E."/>
            <person name="Ichihashi Y."/>
            <person name="Cheong K."/>
            <person name="Cui S."/>
            <person name="Der J.P."/>
            <person name="Gundlach H."/>
            <person name="Jiao Y."/>
            <person name="Hori C."/>
            <person name="Ishida J.K."/>
            <person name="Kasahara H."/>
            <person name="Kiba T."/>
            <person name="Kim M.S."/>
            <person name="Koo N."/>
            <person name="Laohavisit A."/>
            <person name="Lee Y.H."/>
            <person name="Lumba S."/>
            <person name="McCourt P."/>
            <person name="Mortimer J.C."/>
            <person name="Mutuku J.M."/>
            <person name="Nomura T."/>
            <person name="Sasaki-Sekimoto Y."/>
            <person name="Seto Y."/>
            <person name="Wang Y."/>
            <person name="Wakatake T."/>
            <person name="Sakakibara H."/>
            <person name="Demura T."/>
            <person name="Yamaguchi S."/>
            <person name="Yoneyama K."/>
            <person name="Manabe R.I."/>
            <person name="Nelson D.C."/>
            <person name="Schulman A.H."/>
            <person name="Timko M.P."/>
            <person name="dePamphilis C.W."/>
            <person name="Choi D."/>
            <person name="Shirasu K."/>
        </authorList>
    </citation>
    <scope>NUCLEOTIDE SEQUENCE [LARGE SCALE GENOMIC DNA]</scope>
    <source>
        <strain evidence="2">cv. UVA1</strain>
    </source>
</reference>
<keyword evidence="1" id="KW-0489">Methyltransferase</keyword>
<dbReference type="OrthoDB" id="10600698at2759"/>
<evidence type="ECO:0000313" key="2">
    <source>
        <dbReference type="Proteomes" id="UP000325081"/>
    </source>
</evidence>
<dbReference type="AlphaFoldDB" id="A0A5A7QWG1"/>
<protein>
    <submittedName>
        <fullName evidence="1">SET-domain containing protein lysinemethyltransferase family protein</fullName>
    </submittedName>
</protein>
<keyword evidence="1" id="KW-0808">Transferase</keyword>
<accession>A0A5A7QWG1</accession>
<dbReference type="Proteomes" id="UP000325081">
    <property type="component" value="Unassembled WGS sequence"/>
</dbReference>
<keyword evidence="2" id="KW-1185">Reference proteome</keyword>
<dbReference type="GO" id="GO:0008168">
    <property type="term" value="F:methyltransferase activity"/>
    <property type="evidence" value="ECO:0007669"/>
    <property type="project" value="UniProtKB-KW"/>
</dbReference>
<proteinExistence type="predicted"/>
<comment type="caution">
    <text evidence="1">The sequence shown here is derived from an EMBL/GenBank/DDBJ whole genome shotgun (WGS) entry which is preliminary data.</text>
</comment>
<name>A0A5A7QWG1_STRAF</name>
<evidence type="ECO:0000313" key="1">
    <source>
        <dbReference type="EMBL" id="GER49306.1"/>
    </source>
</evidence>
<organism evidence="1 2">
    <name type="scientific">Striga asiatica</name>
    <name type="common">Asiatic witchweed</name>
    <name type="synonym">Buchnera asiatica</name>
    <dbReference type="NCBI Taxonomy" id="4170"/>
    <lineage>
        <taxon>Eukaryota</taxon>
        <taxon>Viridiplantae</taxon>
        <taxon>Streptophyta</taxon>
        <taxon>Embryophyta</taxon>
        <taxon>Tracheophyta</taxon>
        <taxon>Spermatophyta</taxon>
        <taxon>Magnoliopsida</taxon>
        <taxon>eudicotyledons</taxon>
        <taxon>Gunneridae</taxon>
        <taxon>Pentapetalae</taxon>
        <taxon>asterids</taxon>
        <taxon>lamiids</taxon>
        <taxon>Lamiales</taxon>
        <taxon>Orobanchaceae</taxon>
        <taxon>Buchnereae</taxon>
        <taxon>Striga</taxon>
    </lineage>
</organism>
<dbReference type="GO" id="GO:0032259">
    <property type="term" value="P:methylation"/>
    <property type="evidence" value="ECO:0007669"/>
    <property type="project" value="UniProtKB-KW"/>
</dbReference>